<accession>A0AC35G2M4</accession>
<protein>
    <submittedName>
        <fullName evidence="2">Folliculin</fullName>
    </submittedName>
</protein>
<name>A0AC35G2M4_9BILA</name>
<reference evidence="2" key="1">
    <citation type="submission" date="2022-11" db="UniProtKB">
        <authorList>
            <consortium name="WormBaseParasite"/>
        </authorList>
    </citation>
    <scope>IDENTIFICATION</scope>
</reference>
<proteinExistence type="predicted"/>
<evidence type="ECO:0000313" key="2">
    <source>
        <dbReference type="WBParaSite" id="PS1159_v2.g23215.t1"/>
    </source>
</evidence>
<dbReference type="WBParaSite" id="PS1159_v2.g23215.t1">
    <property type="protein sequence ID" value="PS1159_v2.g23215.t1"/>
    <property type="gene ID" value="PS1159_v2.g23215"/>
</dbReference>
<organism evidence="1 2">
    <name type="scientific">Panagrolaimus sp. PS1159</name>
    <dbReference type="NCBI Taxonomy" id="55785"/>
    <lineage>
        <taxon>Eukaryota</taxon>
        <taxon>Metazoa</taxon>
        <taxon>Ecdysozoa</taxon>
        <taxon>Nematoda</taxon>
        <taxon>Chromadorea</taxon>
        <taxon>Rhabditida</taxon>
        <taxon>Tylenchina</taxon>
        <taxon>Panagrolaimomorpha</taxon>
        <taxon>Panagrolaimoidea</taxon>
        <taxon>Panagrolaimidae</taxon>
        <taxon>Panagrolaimus</taxon>
    </lineage>
</organism>
<sequence length="624" mass="71674">MNVNFPDAVVVLAYFCENDGPRVVMTTQAVPRFTDAPAISSTSSRRTNLPWDIIAEKEADAPYTINVLSLMECNKPFNDLIDEKEDELAFGEWDRRIELVDEENRCPACTSLGDNNAHVANDYNTKRSFLSTQTSINDECYMVVKKAAFRAMIAEKLNSVADSESISSPTKTPTQTTRSKRLTQLFSLNSSDDAHDEGVLLFGSDDDGYTAVVRTFILKDAKSRGFQRRYMLMALSEDRDMIVWNYKMLINEFSTTARLLQVAANAVYLEEQKFDKNIVIRTAKWLPQQFFKSKIEIDTSRSLEIIVNDSKCYTVLHRDFVGILQRLLSHEKKPLPEKFATQQQASEFSKIFAIEAIRDLKHIQQKLKPSIFQILLWHLCIGGQLICRSNAPVARKQFLFAFTVLLPDDCINFEPCSKTYKFVGEANLLGIPLNAELPKKETDELFIVRLERNLNEKETKSMETFYYNIIVEHLPAKFKHEIPPTIVQRYLSILEEYDKIKLRPFLHSIVNEKQECMARTSLIEETCETTKKQAAYFKLHRCPSSDMDVHKFWQQCARKHPKINFDVHRVPEELEEDLKFIEKSFSSATKVTRNGQLASSSTSSHETKFLNGSLVKSRPLSLIR</sequence>
<dbReference type="Proteomes" id="UP000887580">
    <property type="component" value="Unplaced"/>
</dbReference>
<evidence type="ECO:0000313" key="1">
    <source>
        <dbReference type="Proteomes" id="UP000887580"/>
    </source>
</evidence>